<keyword evidence="2" id="KW-1185">Reference proteome</keyword>
<dbReference type="EMBL" id="CZPZ01000012">
    <property type="protein sequence ID" value="CUS35860.1"/>
    <property type="molecule type" value="Genomic_DNA"/>
</dbReference>
<evidence type="ECO:0000313" key="2">
    <source>
        <dbReference type="Proteomes" id="UP000198736"/>
    </source>
</evidence>
<dbReference type="STRING" id="1742973.COMA2_20483"/>
<accession>A0A0S4LIN9</accession>
<reference evidence="2" key="1">
    <citation type="submission" date="2015-10" db="EMBL/GenBank/DDBJ databases">
        <authorList>
            <person name="Luecker S."/>
            <person name="Luecker S."/>
        </authorList>
    </citation>
    <scope>NUCLEOTIDE SEQUENCE [LARGE SCALE GENOMIC DNA]</scope>
</reference>
<proteinExistence type="predicted"/>
<gene>
    <name evidence="1" type="ORF">COMA2_20483</name>
</gene>
<dbReference type="Proteomes" id="UP000198736">
    <property type="component" value="Unassembled WGS sequence"/>
</dbReference>
<evidence type="ECO:0000313" key="1">
    <source>
        <dbReference type="EMBL" id="CUS35860.1"/>
    </source>
</evidence>
<organism evidence="1 2">
    <name type="scientific">Candidatus Nitrospira nitrificans</name>
    <dbReference type="NCBI Taxonomy" id="1742973"/>
    <lineage>
        <taxon>Bacteria</taxon>
        <taxon>Pseudomonadati</taxon>
        <taxon>Nitrospirota</taxon>
        <taxon>Nitrospiria</taxon>
        <taxon>Nitrospirales</taxon>
        <taxon>Nitrospiraceae</taxon>
        <taxon>Nitrospira</taxon>
    </lineage>
</organism>
<dbReference type="AlphaFoldDB" id="A0A0S4LIN9"/>
<name>A0A0S4LIN9_9BACT</name>
<protein>
    <submittedName>
        <fullName evidence="1">Uncharacterized protein</fullName>
    </submittedName>
</protein>
<sequence length="81" mass="9232">MPRLGADCSLTRLINERFCRRRGSGRACRAIQLSGADSALRELCGEWMTDLCEGSLRMEWIAPQFLLQLEQASVDEWRTKA</sequence>